<dbReference type="InterPro" id="IPR000792">
    <property type="entry name" value="Tscrpt_reg_LuxR_C"/>
</dbReference>
<dbReference type="GO" id="GO:0003677">
    <property type="term" value="F:DNA binding"/>
    <property type="evidence" value="ECO:0007669"/>
    <property type="project" value="UniProtKB-KW"/>
</dbReference>
<feature type="region of interest" description="Disordered" evidence="4">
    <location>
        <begin position="429"/>
        <end position="465"/>
    </location>
</feature>
<feature type="transmembrane region" description="Helical" evidence="5">
    <location>
        <begin position="54"/>
        <end position="72"/>
    </location>
</feature>
<dbReference type="SUPFAM" id="SSF46894">
    <property type="entry name" value="C-terminal effector domain of the bipartite response regulators"/>
    <property type="match status" value="1"/>
</dbReference>
<feature type="transmembrane region" description="Helical" evidence="5">
    <location>
        <begin position="283"/>
        <end position="299"/>
    </location>
</feature>
<evidence type="ECO:0000256" key="3">
    <source>
        <dbReference type="ARBA" id="ARBA00023163"/>
    </source>
</evidence>
<dbReference type="PANTHER" id="PTHR44688">
    <property type="entry name" value="DNA-BINDING TRANSCRIPTIONAL ACTIVATOR DEVR_DOSR"/>
    <property type="match status" value="1"/>
</dbReference>
<sequence>MTYRTSDTIFSWPSALAVIAGYASFKAANSSIYLSRFAQAPESFIFMTDPSFNIMSALATVLCAALVMALCARGLLGRFSMPVLPAVAILLCGMAATAADEAALPFDGGALGFSVTAFAVGSIMLKMAWIELFACETPRRAIVEIACASIASAGLQYLLSAVEASVAVAFIVVLLAASAMLLVALRRDARAACESEPLPARFQEGSTRDARRRAFAEISDALLALCVLEAAIGLINSFMLAASMTFAGAASVPSVAMAIAAGLFCFATFIMRRLPAASATFRMAFPILAAMVAFVPFASEGYSRLFSTVLLVGYDFVALLLLYQVAYASHKFGVSSYALMALFSGCTKLCLLIALIAGGLLGGHETEGAPSTVRFLVLSCGVIYLLAIALIVLSRDRKKRSRKQGDANASAKASNGRDDTDDAAFREADAADATDGNAQEEVGAAESPRKANDANEADEEPDPFDATCRKLAKQCALTGREAEVLGHLARGRTNTRIAEDLCISPATVRGHIRHIYTKLDVHDRQELIDLFQ</sequence>
<dbReference type="PROSITE" id="PS50043">
    <property type="entry name" value="HTH_LUXR_2"/>
    <property type="match status" value="1"/>
</dbReference>
<dbReference type="InterPro" id="IPR016032">
    <property type="entry name" value="Sig_transdc_resp-reg_C-effctor"/>
</dbReference>
<feature type="transmembrane region" description="Helical" evidence="5">
    <location>
        <begin position="305"/>
        <end position="325"/>
    </location>
</feature>
<dbReference type="SMART" id="SM00421">
    <property type="entry name" value="HTH_LUXR"/>
    <property type="match status" value="1"/>
</dbReference>
<evidence type="ECO:0000313" key="8">
    <source>
        <dbReference type="Proteomes" id="UP000727506"/>
    </source>
</evidence>
<feature type="transmembrane region" description="Helical" evidence="5">
    <location>
        <begin position="12"/>
        <end position="34"/>
    </location>
</feature>
<feature type="transmembrane region" description="Helical" evidence="5">
    <location>
        <begin position="165"/>
        <end position="185"/>
    </location>
</feature>
<accession>A0A943V0H6</accession>
<evidence type="ECO:0000256" key="5">
    <source>
        <dbReference type="SAM" id="Phobius"/>
    </source>
</evidence>
<organism evidence="7 8">
    <name type="scientific">Slackia piriformis</name>
    <dbReference type="NCBI Taxonomy" id="626934"/>
    <lineage>
        <taxon>Bacteria</taxon>
        <taxon>Bacillati</taxon>
        <taxon>Actinomycetota</taxon>
        <taxon>Coriobacteriia</taxon>
        <taxon>Eggerthellales</taxon>
        <taxon>Eggerthellaceae</taxon>
        <taxon>Slackia</taxon>
    </lineage>
</organism>
<dbReference type="Pfam" id="PF00196">
    <property type="entry name" value="GerE"/>
    <property type="match status" value="1"/>
</dbReference>
<dbReference type="PROSITE" id="PS00622">
    <property type="entry name" value="HTH_LUXR_1"/>
    <property type="match status" value="1"/>
</dbReference>
<evidence type="ECO:0000256" key="2">
    <source>
        <dbReference type="ARBA" id="ARBA00023125"/>
    </source>
</evidence>
<dbReference type="EMBL" id="JAGZSV010000040">
    <property type="protein sequence ID" value="MBS6940535.1"/>
    <property type="molecule type" value="Genomic_DNA"/>
</dbReference>
<dbReference type="PRINTS" id="PR00038">
    <property type="entry name" value="HTHLUXR"/>
</dbReference>
<evidence type="ECO:0000256" key="1">
    <source>
        <dbReference type="ARBA" id="ARBA00023015"/>
    </source>
</evidence>
<protein>
    <submittedName>
        <fullName evidence="7">Helix-turn-helix transcriptional regulator</fullName>
    </submittedName>
</protein>
<keyword evidence="1" id="KW-0805">Transcription regulation</keyword>
<evidence type="ECO:0000259" key="6">
    <source>
        <dbReference type="PROSITE" id="PS50043"/>
    </source>
</evidence>
<keyword evidence="5" id="KW-0812">Transmembrane</keyword>
<dbReference type="CDD" id="cd06170">
    <property type="entry name" value="LuxR_C_like"/>
    <property type="match status" value="1"/>
</dbReference>
<evidence type="ECO:0000313" key="7">
    <source>
        <dbReference type="EMBL" id="MBS6940535.1"/>
    </source>
</evidence>
<name>A0A943V0H6_9ACTN</name>
<dbReference type="GO" id="GO:0006355">
    <property type="term" value="P:regulation of DNA-templated transcription"/>
    <property type="evidence" value="ECO:0007669"/>
    <property type="project" value="InterPro"/>
</dbReference>
<dbReference type="PANTHER" id="PTHR44688:SF16">
    <property type="entry name" value="DNA-BINDING TRANSCRIPTIONAL ACTIVATOR DEVR_DOSR"/>
    <property type="match status" value="1"/>
</dbReference>
<feature type="domain" description="HTH luxR-type" evidence="6">
    <location>
        <begin position="470"/>
        <end position="532"/>
    </location>
</feature>
<feature type="transmembrane region" description="Helical" evidence="5">
    <location>
        <begin position="250"/>
        <end position="271"/>
    </location>
</feature>
<gene>
    <name evidence="7" type="ORF">KH142_03460</name>
</gene>
<comment type="caution">
    <text evidence="7">The sequence shown here is derived from an EMBL/GenBank/DDBJ whole genome shotgun (WGS) entry which is preliminary data.</text>
</comment>
<keyword evidence="5" id="KW-1133">Transmembrane helix</keyword>
<dbReference type="InterPro" id="IPR036388">
    <property type="entry name" value="WH-like_DNA-bd_sf"/>
</dbReference>
<reference evidence="7" key="1">
    <citation type="submission" date="2021-02" db="EMBL/GenBank/DDBJ databases">
        <title>Infant gut strain persistence is associated with maternal origin, phylogeny, and functional potential including surface adhesion and iron acquisition.</title>
        <authorList>
            <person name="Lou Y.C."/>
        </authorList>
    </citation>
    <scope>NUCLEOTIDE SEQUENCE</scope>
    <source>
        <strain evidence="7">L2_039_000G1_dasL2_039_000G1_concoct_11</strain>
    </source>
</reference>
<keyword evidence="5" id="KW-0472">Membrane</keyword>
<feature type="transmembrane region" description="Helical" evidence="5">
    <location>
        <begin position="79"/>
        <end position="98"/>
    </location>
</feature>
<proteinExistence type="predicted"/>
<feature type="transmembrane region" description="Helical" evidence="5">
    <location>
        <begin position="221"/>
        <end position="244"/>
    </location>
</feature>
<dbReference type="Proteomes" id="UP000727506">
    <property type="component" value="Unassembled WGS sequence"/>
</dbReference>
<feature type="transmembrane region" description="Helical" evidence="5">
    <location>
        <begin position="110"/>
        <end position="129"/>
    </location>
</feature>
<keyword evidence="2" id="KW-0238">DNA-binding</keyword>
<feature type="region of interest" description="Disordered" evidence="4">
    <location>
        <begin position="403"/>
        <end position="422"/>
    </location>
</feature>
<keyword evidence="3" id="KW-0804">Transcription</keyword>
<feature type="transmembrane region" description="Helical" evidence="5">
    <location>
        <begin position="141"/>
        <end position="159"/>
    </location>
</feature>
<dbReference type="AlphaFoldDB" id="A0A943V0H6"/>
<dbReference type="Gene3D" id="1.10.10.10">
    <property type="entry name" value="Winged helix-like DNA-binding domain superfamily/Winged helix DNA-binding domain"/>
    <property type="match status" value="1"/>
</dbReference>
<evidence type="ECO:0000256" key="4">
    <source>
        <dbReference type="SAM" id="MobiDB-lite"/>
    </source>
</evidence>
<feature type="transmembrane region" description="Helical" evidence="5">
    <location>
        <begin position="373"/>
        <end position="393"/>
    </location>
</feature>
<feature type="transmembrane region" description="Helical" evidence="5">
    <location>
        <begin position="337"/>
        <end position="361"/>
    </location>
</feature>